<keyword evidence="7" id="KW-0614">Plasmid</keyword>
<dbReference type="Gene3D" id="3.20.20.140">
    <property type="entry name" value="Metal-dependent hydrolases"/>
    <property type="match status" value="1"/>
</dbReference>
<gene>
    <name evidence="7" type="primary">add</name>
    <name evidence="7" type="ORF">PQ457_18665</name>
</gene>
<comment type="cofactor">
    <cofactor evidence="1">
        <name>Zn(2+)</name>
        <dbReference type="ChEBI" id="CHEBI:29105"/>
    </cofactor>
</comment>
<organism evidence="7 8">
    <name type="scientific">Novosphingobium humi</name>
    <dbReference type="NCBI Taxonomy" id="2282397"/>
    <lineage>
        <taxon>Bacteria</taxon>
        <taxon>Pseudomonadati</taxon>
        <taxon>Pseudomonadota</taxon>
        <taxon>Alphaproteobacteria</taxon>
        <taxon>Sphingomonadales</taxon>
        <taxon>Sphingomonadaceae</taxon>
        <taxon>Novosphingobium</taxon>
    </lineage>
</organism>
<evidence type="ECO:0000313" key="8">
    <source>
        <dbReference type="Proteomes" id="UP001218231"/>
    </source>
</evidence>
<dbReference type="PANTHER" id="PTHR43114:SF6">
    <property type="entry name" value="ADENINE DEAMINASE"/>
    <property type="match status" value="1"/>
</dbReference>
<feature type="domain" description="Adenosine deaminase" evidence="6">
    <location>
        <begin position="3"/>
        <end position="317"/>
    </location>
</feature>
<dbReference type="PANTHER" id="PTHR43114">
    <property type="entry name" value="ADENINE DEAMINASE"/>
    <property type="match status" value="1"/>
</dbReference>
<evidence type="ECO:0000259" key="6">
    <source>
        <dbReference type="Pfam" id="PF00962"/>
    </source>
</evidence>
<dbReference type="Pfam" id="PF00962">
    <property type="entry name" value="A_deaminase"/>
    <property type="match status" value="1"/>
</dbReference>
<dbReference type="InterPro" id="IPR006330">
    <property type="entry name" value="Ado/ade_deaminase"/>
</dbReference>
<dbReference type="EC" id="3.5.4.4" evidence="7"/>
<dbReference type="SUPFAM" id="SSF51556">
    <property type="entry name" value="Metallo-dependent hydrolases"/>
    <property type="match status" value="1"/>
</dbReference>
<dbReference type="RefSeq" id="WP_273620354.1">
    <property type="nucleotide sequence ID" value="NZ_CP117418.1"/>
</dbReference>
<reference evidence="7 8" key="1">
    <citation type="submission" date="2023-02" db="EMBL/GenBank/DDBJ databases">
        <title>Genome sequence of Novosphingobium humi KACC 19094.</title>
        <authorList>
            <person name="Kim S."/>
            <person name="Heo J."/>
            <person name="Kwon S.-W."/>
        </authorList>
    </citation>
    <scope>NUCLEOTIDE SEQUENCE [LARGE SCALE GENOMIC DNA]</scope>
    <source>
        <strain evidence="7 8">KACC 19094</strain>
        <plasmid evidence="7 8">unnamed1</plasmid>
    </source>
</reference>
<name>A0ABY7U5A7_9SPHN</name>
<dbReference type="Proteomes" id="UP001218231">
    <property type="component" value="Plasmid unnamed1"/>
</dbReference>
<dbReference type="GO" id="GO:0016787">
    <property type="term" value="F:hydrolase activity"/>
    <property type="evidence" value="ECO:0007669"/>
    <property type="project" value="UniProtKB-KW"/>
</dbReference>
<sequence length="329" mass="35390">MLVDLHVHLRGTLVRETVLFLAERNAVSIPEAILADARYGWHDFATFLKAYDLVTSVVKSAADLEVITTSYLKRCAELGGGYVEFMLSPPDLARTGVPFPDQLKALTAAADRAAEEWGVRSRLIATAVRHLGPRAAVEAARMATSIQSDMLVGFGLTGDEHQHEVGEFAEAFNIARGEGLRATAHAGEHRPADTIIEAIELLGLDRVGHGIRAVESPDVMRQLAEARMPLEVCLGSNLALGLYRSVAEHPVGRMVDAGCAIVLGTDDPGFFGTDLAREHALALEADPRLGIEAVSTNAIAAAFCDEHTKNSLAHMLDSRLRSNQDILAT</sequence>
<evidence type="ECO:0000256" key="1">
    <source>
        <dbReference type="ARBA" id="ARBA00001947"/>
    </source>
</evidence>
<geneLocation type="plasmid" evidence="7 8">
    <name>unnamed1</name>
</geneLocation>
<evidence type="ECO:0000256" key="4">
    <source>
        <dbReference type="ARBA" id="ARBA00022801"/>
    </source>
</evidence>
<protein>
    <submittedName>
        <fullName evidence="7">Adenosine deaminase</fullName>
        <ecNumber evidence="7">3.5.4.4</ecNumber>
    </submittedName>
</protein>
<evidence type="ECO:0000256" key="5">
    <source>
        <dbReference type="ARBA" id="ARBA00022833"/>
    </source>
</evidence>
<keyword evidence="8" id="KW-1185">Reference proteome</keyword>
<dbReference type="InterPro" id="IPR032466">
    <property type="entry name" value="Metal_Hydrolase"/>
</dbReference>
<proteinExistence type="inferred from homology"/>
<comment type="similarity">
    <text evidence="2">Belongs to the metallo-dependent hydrolases superfamily. Adenosine and AMP deaminases family.</text>
</comment>
<dbReference type="EMBL" id="CP117418">
    <property type="protein sequence ID" value="WCT80082.1"/>
    <property type="molecule type" value="Genomic_DNA"/>
</dbReference>
<evidence type="ECO:0000313" key="7">
    <source>
        <dbReference type="EMBL" id="WCT80082.1"/>
    </source>
</evidence>
<dbReference type="InterPro" id="IPR001365">
    <property type="entry name" value="A_deaminase_dom"/>
</dbReference>
<evidence type="ECO:0000256" key="3">
    <source>
        <dbReference type="ARBA" id="ARBA00022723"/>
    </source>
</evidence>
<evidence type="ECO:0000256" key="2">
    <source>
        <dbReference type="ARBA" id="ARBA00006676"/>
    </source>
</evidence>
<keyword evidence="5" id="KW-0862">Zinc</keyword>
<keyword evidence="3" id="KW-0479">Metal-binding</keyword>
<keyword evidence="4 7" id="KW-0378">Hydrolase</keyword>
<accession>A0ABY7U5A7</accession>
<dbReference type="NCBIfam" id="TIGR01430">
    <property type="entry name" value="aden_deam"/>
    <property type="match status" value="1"/>
</dbReference>